<dbReference type="GO" id="GO:0005524">
    <property type="term" value="F:ATP binding"/>
    <property type="evidence" value="ECO:0007669"/>
    <property type="project" value="InterPro"/>
</dbReference>
<protein>
    <recommendedName>
        <fullName evidence="2">DNA ligase (ATP)</fullName>
        <ecNumber evidence="2">6.5.1.1</ecNumber>
    </recommendedName>
</protein>
<accession>A0A7W6NMV3</accession>
<dbReference type="AlphaFoldDB" id="A0A7W6NMV3"/>
<dbReference type="InterPro" id="IPR012309">
    <property type="entry name" value="DNA_ligase_ATP-dep_C"/>
</dbReference>
<dbReference type="NCBIfam" id="TIGR02779">
    <property type="entry name" value="NHEJ_ligase_lig"/>
    <property type="match status" value="1"/>
</dbReference>
<evidence type="ECO:0000256" key="1">
    <source>
        <dbReference type="ARBA" id="ARBA00007572"/>
    </source>
</evidence>
<dbReference type="InterPro" id="IPR012310">
    <property type="entry name" value="DNA_ligase_ATP-dep_cent"/>
</dbReference>
<comment type="catalytic activity">
    <reaction evidence="4">
        <text>ATP + (deoxyribonucleotide)n-3'-hydroxyl + 5'-phospho-(deoxyribonucleotide)m = (deoxyribonucleotide)n+m + AMP + diphosphate.</text>
        <dbReference type="EC" id="6.5.1.1"/>
    </reaction>
</comment>
<feature type="domain" description="ATP-dependent DNA ligase family profile" evidence="6">
    <location>
        <begin position="139"/>
        <end position="264"/>
    </location>
</feature>
<dbReference type="SUPFAM" id="SSF56091">
    <property type="entry name" value="DNA ligase/mRNA capping enzyme, catalytic domain"/>
    <property type="match status" value="1"/>
</dbReference>
<gene>
    <name evidence="7" type="ORF">GGR23_004257</name>
</gene>
<dbReference type="InterPro" id="IPR050191">
    <property type="entry name" value="ATP-dep_DNA_ligase"/>
</dbReference>
<feature type="region of interest" description="Disordered" evidence="5">
    <location>
        <begin position="1"/>
        <end position="38"/>
    </location>
</feature>
<dbReference type="RefSeq" id="WP_183368297.1">
    <property type="nucleotide sequence ID" value="NZ_JACIEZ010000014.1"/>
</dbReference>
<evidence type="ECO:0000256" key="5">
    <source>
        <dbReference type="SAM" id="MobiDB-lite"/>
    </source>
</evidence>
<dbReference type="SUPFAM" id="SSF50249">
    <property type="entry name" value="Nucleic acid-binding proteins"/>
    <property type="match status" value="1"/>
</dbReference>
<evidence type="ECO:0000256" key="3">
    <source>
        <dbReference type="ARBA" id="ARBA00022598"/>
    </source>
</evidence>
<dbReference type="CDD" id="cd07971">
    <property type="entry name" value="OBF_DNA_ligase_LigD"/>
    <property type="match status" value="1"/>
</dbReference>
<dbReference type="EMBL" id="JACIEZ010000014">
    <property type="protein sequence ID" value="MBB4067029.1"/>
    <property type="molecule type" value="Genomic_DNA"/>
</dbReference>
<dbReference type="Pfam" id="PF04679">
    <property type="entry name" value="DNA_ligase_A_C"/>
    <property type="match status" value="1"/>
</dbReference>
<evidence type="ECO:0000259" key="6">
    <source>
        <dbReference type="PROSITE" id="PS50160"/>
    </source>
</evidence>
<evidence type="ECO:0000256" key="2">
    <source>
        <dbReference type="ARBA" id="ARBA00012727"/>
    </source>
</evidence>
<evidence type="ECO:0000256" key="4">
    <source>
        <dbReference type="ARBA" id="ARBA00034003"/>
    </source>
</evidence>
<sequence>MVKGPRKPPKPLLTEDKAPLRSGRLRPRDPEQPRLLFDPMPDRVEPCLAVLKNRPPKGPEWSYDIKWDGYRISVHRELSKVRILTRGGFDWTERFPAIASAAAALGPATFILDGEAVVLDEMGRSDFGLLQGSLGGRTGKHPAATALMFAFDLMYLDGHDLRKLEFAARRHILEDLLDEATGAIRLSEEINEDPERLIEHACALGLEGIIGKHRDRPYRPGKTGDWIKIKCVQRESFAILGYELSSAMPDGFGSLLLGALRGGEYVYVGSVGTGFKHQQARALRKQLDELKTNKPVIRFKEKTRIATDPGLIAEIDFRGWTSDGKLRHASFKGLRDPEDAAAVYSLDVGDA</sequence>
<reference evidence="7 8" key="1">
    <citation type="submission" date="2020-08" db="EMBL/GenBank/DDBJ databases">
        <title>Genomic Encyclopedia of Type Strains, Phase IV (KMG-IV): sequencing the most valuable type-strain genomes for metagenomic binning, comparative biology and taxonomic classification.</title>
        <authorList>
            <person name="Goeker M."/>
        </authorList>
    </citation>
    <scope>NUCLEOTIDE SEQUENCE [LARGE SCALE GENOMIC DNA]</scope>
    <source>
        <strain evidence="7 8">DSM 29853</strain>
    </source>
</reference>
<name>A0A7W6NMV3_9HYPH</name>
<dbReference type="CDD" id="cd07906">
    <property type="entry name" value="Adenylation_DNA_ligase_LigD_LigC"/>
    <property type="match status" value="1"/>
</dbReference>
<organism evidence="7 8">
    <name type="scientific">Gellertiella hungarica</name>
    <dbReference type="NCBI Taxonomy" id="1572859"/>
    <lineage>
        <taxon>Bacteria</taxon>
        <taxon>Pseudomonadati</taxon>
        <taxon>Pseudomonadota</taxon>
        <taxon>Alphaproteobacteria</taxon>
        <taxon>Hyphomicrobiales</taxon>
        <taxon>Rhizobiaceae</taxon>
        <taxon>Gellertiella</taxon>
    </lineage>
</organism>
<dbReference type="GO" id="GO:0003910">
    <property type="term" value="F:DNA ligase (ATP) activity"/>
    <property type="evidence" value="ECO:0007669"/>
    <property type="project" value="UniProtKB-EC"/>
</dbReference>
<comment type="caution">
    <text evidence="7">The sequence shown here is derived from an EMBL/GenBank/DDBJ whole genome shotgun (WGS) entry which is preliminary data.</text>
</comment>
<evidence type="ECO:0000313" key="8">
    <source>
        <dbReference type="Proteomes" id="UP000528286"/>
    </source>
</evidence>
<dbReference type="Gene3D" id="3.30.1490.70">
    <property type="match status" value="1"/>
</dbReference>
<comment type="similarity">
    <text evidence="1">Belongs to the ATP-dependent DNA ligase family.</text>
</comment>
<dbReference type="PANTHER" id="PTHR45674">
    <property type="entry name" value="DNA LIGASE 1/3 FAMILY MEMBER"/>
    <property type="match status" value="1"/>
</dbReference>
<dbReference type="Gene3D" id="2.40.50.140">
    <property type="entry name" value="Nucleic acid-binding proteins"/>
    <property type="match status" value="1"/>
</dbReference>
<keyword evidence="8" id="KW-1185">Reference proteome</keyword>
<dbReference type="Proteomes" id="UP000528286">
    <property type="component" value="Unassembled WGS sequence"/>
</dbReference>
<dbReference type="Pfam" id="PF01068">
    <property type="entry name" value="DNA_ligase_A_M"/>
    <property type="match status" value="1"/>
</dbReference>
<dbReference type="InterPro" id="IPR014146">
    <property type="entry name" value="LigD_ligase_dom"/>
</dbReference>
<dbReference type="InterPro" id="IPR012340">
    <property type="entry name" value="NA-bd_OB-fold"/>
</dbReference>
<dbReference type="EC" id="6.5.1.1" evidence="2"/>
<keyword evidence="3 7" id="KW-0436">Ligase</keyword>
<dbReference type="PANTHER" id="PTHR45674:SF4">
    <property type="entry name" value="DNA LIGASE 1"/>
    <property type="match status" value="1"/>
</dbReference>
<evidence type="ECO:0000313" key="7">
    <source>
        <dbReference type="EMBL" id="MBB4067029.1"/>
    </source>
</evidence>
<dbReference type="Gene3D" id="3.30.470.30">
    <property type="entry name" value="DNA ligase/mRNA capping enzyme"/>
    <property type="match status" value="1"/>
</dbReference>
<proteinExistence type="inferred from homology"/>
<dbReference type="GO" id="GO:0006310">
    <property type="term" value="P:DNA recombination"/>
    <property type="evidence" value="ECO:0007669"/>
    <property type="project" value="InterPro"/>
</dbReference>
<dbReference type="PROSITE" id="PS50160">
    <property type="entry name" value="DNA_LIGASE_A3"/>
    <property type="match status" value="1"/>
</dbReference>
<dbReference type="GO" id="GO:0006281">
    <property type="term" value="P:DNA repair"/>
    <property type="evidence" value="ECO:0007669"/>
    <property type="project" value="InterPro"/>
</dbReference>